<dbReference type="InterPro" id="IPR000863">
    <property type="entry name" value="Sulfotransferase_dom"/>
</dbReference>
<dbReference type="SUPFAM" id="SSF52540">
    <property type="entry name" value="P-loop containing nucleoside triphosphate hydrolases"/>
    <property type="match status" value="1"/>
</dbReference>
<evidence type="ECO:0000256" key="1">
    <source>
        <dbReference type="SAM" id="Phobius"/>
    </source>
</evidence>
<reference evidence="3" key="1">
    <citation type="journal article" date="2020" name="J Insects Food Feed">
        <title>The yellow mealworm (Tenebrio molitor) genome: a resource for the emerging insects as food and feed industry.</title>
        <authorList>
            <person name="Eriksson T."/>
            <person name="Andere A."/>
            <person name="Kelstrup H."/>
            <person name="Emery V."/>
            <person name="Picard C."/>
        </authorList>
    </citation>
    <scope>NUCLEOTIDE SEQUENCE</scope>
    <source>
        <strain evidence="3">Stoneville</strain>
        <tissue evidence="3">Whole head</tissue>
    </source>
</reference>
<evidence type="ECO:0000313" key="3">
    <source>
        <dbReference type="EMBL" id="KAH0808735.1"/>
    </source>
</evidence>
<feature type="transmembrane region" description="Helical" evidence="1">
    <location>
        <begin position="230"/>
        <end position="249"/>
    </location>
</feature>
<feature type="transmembrane region" description="Helical" evidence="1">
    <location>
        <begin position="177"/>
        <end position="195"/>
    </location>
</feature>
<dbReference type="GO" id="GO:0008146">
    <property type="term" value="F:sulfotransferase activity"/>
    <property type="evidence" value="ECO:0007669"/>
    <property type="project" value="InterPro"/>
</dbReference>
<keyword evidence="1" id="KW-0472">Membrane</keyword>
<organism evidence="3 4">
    <name type="scientific">Tenebrio molitor</name>
    <name type="common">Yellow mealworm beetle</name>
    <dbReference type="NCBI Taxonomy" id="7067"/>
    <lineage>
        <taxon>Eukaryota</taxon>
        <taxon>Metazoa</taxon>
        <taxon>Ecdysozoa</taxon>
        <taxon>Arthropoda</taxon>
        <taxon>Hexapoda</taxon>
        <taxon>Insecta</taxon>
        <taxon>Pterygota</taxon>
        <taxon>Neoptera</taxon>
        <taxon>Endopterygota</taxon>
        <taxon>Coleoptera</taxon>
        <taxon>Polyphaga</taxon>
        <taxon>Cucujiformia</taxon>
        <taxon>Tenebrionidae</taxon>
        <taxon>Tenebrio</taxon>
    </lineage>
</organism>
<evidence type="ECO:0000313" key="4">
    <source>
        <dbReference type="Proteomes" id="UP000719412"/>
    </source>
</evidence>
<dbReference type="AlphaFoldDB" id="A0A8J6GZ16"/>
<accession>A0A8J6GZ16</accession>
<keyword evidence="4" id="KW-1185">Reference proteome</keyword>
<name>A0A8J6GZ16_TENMO</name>
<dbReference type="Gene3D" id="3.40.50.300">
    <property type="entry name" value="P-loop containing nucleotide triphosphate hydrolases"/>
    <property type="match status" value="1"/>
</dbReference>
<reference evidence="3" key="2">
    <citation type="submission" date="2021-08" db="EMBL/GenBank/DDBJ databases">
        <authorList>
            <person name="Eriksson T."/>
        </authorList>
    </citation>
    <scope>NUCLEOTIDE SEQUENCE</scope>
    <source>
        <strain evidence="3">Stoneville</strain>
        <tissue evidence="3">Whole head</tissue>
    </source>
</reference>
<keyword evidence="1" id="KW-0812">Transmembrane</keyword>
<feature type="transmembrane region" description="Helical" evidence="1">
    <location>
        <begin position="275"/>
        <end position="301"/>
    </location>
</feature>
<protein>
    <recommendedName>
        <fullName evidence="2">Sulfotransferase domain-containing protein</fullName>
    </recommendedName>
</protein>
<dbReference type="Pfam" id="PF00685">
    <property type="entry name" value="Sulfotransfer_1"/>
    <property type="match status" value="1"/>
</dbReference>
<sequence length="355" mass="40727">MKNDLSEVISQVSGFLERPLTDDQMNMLTQHLSFKSMKKNPAVNYEDFYESGTEVRTFVRLVHLESVSGAKLLKLVHRGSFSGRAIQMSGWMSPRALSDRSRRTVLALLRDVLQFIGSDDGRDDCLKPVRVIGCDIYQSKFVKHLLKLTLITHSTLLLLQLYYFFQTPNMHDLIKYGPLFFQTCYSLLAIVVLLVKNDIVENSMNVIELWDASSAGNDVKLKIARESKQINTFVVINTALALLWASLVMSSGDNHGEGIFVQQILDKLSAHQANFFMVIFKMTMYLLALMVQVHAYQVIYFTQHVKFQMYMSNALIESLGSDVEGWENLIRDKVYQEQIESKLKMIIDRHCDFVR</sequence>
<gene>
    <name evidence="3" type="ORF">GEV33_014055</name>
</gene>
<keyword evidence="1" id="KW-1133">Transmembrane helix</keyword>
<feature type="domain" description="Sulfotransferase" evidence="2">
    <location>
        <begin position="1"/>
        <end position="58"/>
    </location>
</feature>
<dbReference type="InterPro" id="IPR027417">
    <property type="entry name" value="P-loop_NTPase"/>
</dbReference>
<comment type="caution">
    <text evidence="3">The sequence shown here is derived from an EMBL/GenBank/DDBJ whole genome shotgun (WGS) entry which is preliminary data.</text>
</comment>
<dbReference type="EMBL" id="JABDTM020028572">
    <property type="protein sequence ID" value="KAH0808735.1"/>
    <property type="molecule type" value="Genomic_DNA"/>
</dbReference>
<feature type="transmembrane region" description="Helical" evidence="1">
    <location>
        <begin position="145"/>
        <end position="165"/>
    </location>
</feature>
<evidence type="ECO:0000259" key="2">
    <source>
        <dbReference type="Pfam" id="PF00685"/>
    </source>
</evidence>
<proteinExistence type="predicted"/>
<dbReference type="Proteomes" id="UP000719412">
    <property type="component" value="Unassembled WGS sequence"/>
</dbReference>